<proteinExistence type="predicted"/>
<dbReference type="EMBL" id="CP013970">
    <property type="protein sequence ID" value="AXF77031.1"/>
    <property type="molecule type" value="Genomic_DNA"/>
</dbReference>
<evidence type="ECO:0000313" key="1">
    <source>
        <dbReference type="EMBL" id="AXF77031.1"/>
    </source>
</evidence>
<gene>
    <name evidence="1" type="ORF">AV903_14995</name>
</gene>
<sequence>MKHTENTQTVNMAEYRSCITLLNVYQDALYGCCNNVERQSRCTRALNQLSNAKWLHCHRANSADVQRFESACRCLLQSINRVSPEGQLICAA</sequence>
<reference evidence="1 2" key="1">
    <citation type="submission" date="2016-01" db="EMBL/GenBank/DDBJ databases">
        <authorList>
            <person name="Oliw E.H."/>
        </authorList>
    </citation>
    <scope>NUCLEOTIDE SEQUENCE [LARGE SCALE GENOMIC DNA]</scope>
    <source>
        <strain evidence="1 2">MDcuke</strain>
    </source>
</reference>
<organism evidence="1 2">
    <name type="scientific">Erwinia tracheiphila</name>
    <dbReference type="NCBI Taxonomy" id="65700"/>
    <lineage>
        <taxon>Bacteria</taxon>
        <taxon>Pseudomonadati</taxon>
        <taxon>Pseudomonadota</taxon>
        <taxon>Gammaproteobacteria</taxon>
        <taxon>Enterobacterales</taxon>
        <taxon>Erwiniaceae</taxon>
        <taxon>Erwinia</taxon>
    </lineage>
</organism>
<protein>
    <submittedName>
        <fullName evidence="1">Uncharacterized protein</fullName>
    </submittedName>
</protein>
<evidence type="ECO:0000313" key="2">
    <source>
        <dbReference type="Proteomes" id="UP000264980"/>
    </source>
</evidence>
<accession>A0A345CUB4</accession>
<name>A0A345CUB4_9GAMM</name>
<dbReference type="Proteomes" id="UP000264980">
    <property type="component" value="Chromosome"/>
</dbReference>
<dbReference type="AlphaFoldDB" id="A0A345CUB4"/>